<name>A0ACC0A5V3_CATRO</name>
<accession>A0ACC0A5V3</accession>
<evidence type="ECO:0000313" key="2">
    <source>
        <dbReference type="Proteomes" id="UP001060085"/>
    </source>
</evidence>
<organism evidence="1 2">
    <name type="scientific">Catharanthus roseus</name>
    <name type="common">Madagascar periwinkle</name>
    <name type="synonym">Vinca rosea</name>
    <dbReference type="NCBI Taxonomy" id="4058"/>
    <lineage>
        <taxon>Eukaryota</taxon>
        <taxon>Viridiplantae</taxon>
        <taxon>Streptophyta</taxon>
        <taxon>Embryophyta</taxon>
        <taxon>Tracheophyta</taxon>
        <taxon>Spermatophyta</taxon>
        <taxon>Magnoliopsida</taxon>
        <taxon>eudicotyledons</taxon>
        <taxon>Gunneridae</taxon>
        <taxon>Pentapetalae</taxon>
        <taxon>asterids</taxon>
        <taxon>lamiids</taxon>
        <taxon>Gentianales</taxon>
        <taxon>Apocynaceae</taxon>
        <taxon>Rauvolfioideae</taxon>
        <taxon>Vinceae</taxon>
        <taxon>Catharanthinae</taxon>
        <taxon>Catharanthus</taxon>
    </lineage>
</organism>
<sequence length="195" mass="21391">MGFLSISRCHFWSAVIQLLLFIQIPVFCYQYKVGDLDSWNVPTEANPNVYVKWSKNHNFTIGDSLLFLYPPSQDSVIQVTKESFDSCNLKDPILEMKDGNSLFNITKAGNFYFTSGRDGNCQKSQKLHIFVAGDGSYAEDSPAAGPSAAAPSYPTVFGSIPMQDSAPSSSTLVQVPVFMSAAIGFFISMIAIARM</sequence>
<dbReference type="Proteomes" id="UP001060085">
    <property type="component" value="Linkage Group LG06"/>
</dbReference>
<reference evidence="2" key="1">
    <citation type="journal article" date="2023" name="Nat. Plants">
        <title>Single-cell RNA sequencing provides a high-resolution roadmap for understanding the multicellular compartmentation of specialized metabolism.</title>
        <authorList>
            <person name="Sun S."/>
            <person name="Shen X."/>
            <person name="Li Y."/>
            <person name="Li Y."/>
            <person name="Wang S."/>
            <person name="Li R."/>
            <person name="Zhang H."/>
            <person name="Shen G."/>
            <person name="Guo B."/>
            <person name="Wei J."/>
            <person name="Xu J."/>
            <person name="St-Pierre B."/>
            <person name="Chen S."/>
            <person name="Sun C."/>
        </authorList>
    </citation>
    <scope>NUCLEOTIDE SEQUENCE [LARGE SCALE GENOMIC DNA]</scope>
</reference>
<comment type="caution">
    <text evidence="1">The sequence shown here is derived from an EMBL/GenBank/DDBJ whole genome shotgun (WGS) entry which is preliminary data.</text>
</comment>
<protein>
    <submittedName>
        <fullName evidence="1">Uncharacterized protein</fullName>
    </submittedName>
</protein>
<dbReference type="EMBL" id="CM044706">
    <property type="protein sequence ID" value="KAI5656245.1"/>
    <property type="molecule type" value="Genomic_DNA"/>
</dbReference>
<proteinExistence type="predicted"/>
<keyword evidence="2" id="KW-1185">Reference proteome</keyword>
<evidence type="ECO:0000313" key="1">
    <source>
        <dbReference type="EMBL" id="KAI5656245.1"/>
    </source>
</evidence>
<gene>
    <name evidence="1" type="ORF">M9H77_25038</name>
</gene>